<dbReference type="InterPro" id="IPR016624">
    <property type="entry name" value="UCP014753"/>
</dbReference>
<gene>
    <name evidence="3" type="ORF">IAA98_04920</name>
</gene>
<dbReference type="SUPFAM" id="SSF48230">
    <property type="entry name" value="Chondroitin AC/alginate lyase"/>
    <property type="match status" value="1"/>
</dbReference>
<evidence type="ECO:0000313" key="4">
    <source>
        <dbReference type="Proteomes" id="UP000886842"/>
    </source>
</evidence>
<dbReference type="InterPro" id="IPR008929">
    <property type="entry name" value="Chondroitin_lyas"/>
</dbReference>
<dbReference type="EMBL" id="DVLP01000148">
    <property type="protein sequence ID" value="HIT74907.1"/>
    <property type="molecule type" value="Genomic_DNA"/>
</dbReference>
<sequence length="673" mass="71987">MTTPGAGRIEHLPPPDRITSGQTGWTRQHWIALADHLLTALRPYDSPLGARIDLPGRASRSGPDSDGLEGFARSSLLAACRIAATDGEGCQDLIDRYACGLAAGADPASPEAWPRITSRTQPMVEASLLAIALNESRPWLWDRLDERTRGHVVDWLSGFIGSHTGDNNWMLFQSAGEEFLASVGADHDRSEIDRGLDRLDRWSRGDGWYSDGDGQNFDHYNSFVLHSYPILWARMAVRSGVDGVEDRLVTWRERLHQFIEQFQHLIGPSGAPVMQGRSMTYRMAVVAPLWTGALAGATPLRPGQTRRLCSSVARHFVEQGVPDEHGLLSLGWYHHHLPMTQAYSGPGSPYWASLGFLGLLLPAEDPVWTEPEATVDGDTTDRVTSCPAPGFLVHNTHHDGVVRLVNHGSDHLGAVPTEPAGSGPAAAEPVADPSYSRYAYSNRTGPEYVPADAVDQAIQLVTAEGVTSRRGRIHRLGQGPDHASSWSPAVWQSDPALVEDLDPVPLEVTSIVHGAYELRCVRIAPGATIASGAAVRFAAGAAALAATTAPDTATGVDADGRPWALATREDGLTSAIWGLSGCTGAEIRTGLGANPYGPSSATPVVTGEVGTAPVVVLVALTGDQVWPEAVAEAVELTVTPQLLRVRLPAAPREHAVHWDADGPRVTRSDAPCP</sequence>
<evidence type="ECO:0000256" key="1">
    <source>
        <dbReference type="SAM" id="MobiDB-lite"/>
    </source>
</evidence>
<name>A0A9D1GX36_9ACTN</name>
<evidence type="ECO:0000313" key="3">
    <source>
        <dbReference type="EMBL" id="HIT74907.1"/>
    </source>
</evidence>
<organism evidence="3 4">
    <name type="scientific">Candidatus Avipropionibacterium avicola</name>
    <dbReference type="NCBI Taxonomy" id="2840701"/>
    <lineage>
        <taxon>Bacteria</taxon>
        <taxon>Bacillati</taxon>
        <taxon>Actinomycetota</taxon>
        <taxon>Actinomycetes</taxon>
        <taxon>Propionibacteriales</taxon>
        <taxon>Propionibacteriaceae</taxon>
        <taxon>Propionibacteriaceae incertae sedis</taxon>
        <taxon>Candidatus Avipropionibacterium</taxon>
    </lineage>
</organism>
<dbReference type="PANTHER" id="PTHR35339:SF4">
    <property type="entry name" value="LINALOOL DEHYDRATASE_ISOMERASE DOMAIN-CONTAINING PROTEIN"/>
    <property type="match status" value="1"/>
</dbReference>
<proteinExistence type="predicted"/>
<evidence type="ECO:0000259" key="2">
    <source>
        <dbReference type="Pfam" id="PF10022"/>
    </source>
</evidence>
<reference evidence="3" key="1">
    <citation type="submission" date="2020-10" db="EMBL/GenBank/DDBJ databases">
        <authorList>
            <person name="Gilroy R."/>
        </authorList>
    </citation>
    <scope>NUCLEOTIDE SEQUENCE</scope>
    <source>
        <strain evidence="3">ChiGjej1B1-24693</strain>
    </source>
</reference>
<comment type="caution">
    <text evidence="3">The sequence shown here is derived from an EMBL/GenBank/DDBJ whole genome shotgun (WGS) entry which is preliminary data.</text>
</comment>
<accession>A0A9D1GX36</accession>
<dbReference type="Proteomes" id="UP000886842">
    <property type="component" value="Unassembled WGS sequence"/>
</dbReference>
<reference evidence="3" key="2">
    <citation type="journal article" date="2021" name="PeerJ">
        <title>Extensive microbial diversity within the chicken gut microbiome revealed by metagenomics and culture.</title>
        <authorList>
            <person name="Gilroy R."/>
            <person name="Ravi A."/>
            <person name="Getino M."/>
            <person name="Pursley I."/>
            <person name="Horton D.L."/>
            <person name="Alikhan N.F."/>
            <person name="Baker D."/>
            <person name="Gharbi K."/>
            <person name="Hall N."/>
            <person name="Watson M."/>
            <person name="Adriaenssens E.M."/>
            <person name="Foster-Nyarko E."/>
            <person name="Jarju S."/>
            <person name="Secka A."/>
            <person name="Antonio M."/>
            <person name="Oren A."/>
            <person name="Chaudhuri R.R."/>
            <person name="La Ragione R."/>
            <person name="Hildebrand F."/>
            <person name="Pallen M.J."/>
        </authorList>
    </citation>
    <scope>NUCLEOTIDE SEQUENCE</scope>
    <source>
        <strain evidence="3">ChiGjej1B1-24693</strain>
    </source>
</reference>
<dbReference type="Pfam" id="PF10022">
    <property type="entry name" value="DUF2264"/>
    <property type="match status" value="1"/>
</dbReference>
<dbReference type="AlphaFoldDB" id="A0A9D1GX36"/>
<feature type="domain" description="DUF2264" evidence="2">
    <location>
        <begin position="26"/>
        <end position="373"/>
    </location>
</feature>
<dbReference type="InterPro" id="IPR049349">
    <property type="entry name" value="DUF2264_N"/>
</dbReference>
<dbReference type="PANTHER" id="PTHR35339">
    <property type="entry name" value="LINALOOL DEHYDRATASE_ISOMERASE DOMAIN-CONTAINING PROTEIN"/>
    <property type="match status" value="1"/>
</dbReference>
<protein>
    <submittedName>
        <fullName evidence="3">DUF2264 domain-containing protein</fullName>
    </submittedName>
</protein>
<feature type="region of interest" description="Disordered" evidence="1">
    <location>
        <begin position="1"/>
        <end position="23"/>
    </location>
</feature>